<keyword evidence="2" id="KW-0732">Signal</keyword>
<accession>A0ABV2TJ87</accession>
<keyword evidence="2" id="KW-1134">Transmembrane beta strand</keyword>
<dbReference type="Gene3D" id="2.20.200.10">
    <property type="entry name" value="Outer membrane efflux proteins (OEP)"/>
    <property type="match status" value="1"/>
</dbReference>
<dbReference type="InterPro" id="IPR010131">
    <property type="entry name" value="MdtP/NodT-like"/>
</dbReference>
<keyword evidence="5" id="KW-1185">Reference proteome</keyword>
<dbReference type="SUPFAM" id="SSF56954">
    <property type="entry name" value="Outer membrane efflux proteins (OEP)"/>
    <property type="match status" value="1"/>
</dbReference>
<dbReference type="EMBL" id="JBEWZI010000006">
    <property type="protein sequence ID" value="MET7013986.1"/>
    <property type="molecule type" value="Genomic_DNA"/>
</dbReference>
<proteinExistence type="inferred from homology"/>
<dbReference type="Gene3D" id="1.20.1600.10">
    <property type="entry name" value="Outer membrane efflux proteins (OEP)"/>
    <property type="match status" value="1"/>
</dbReference>
<feature type="region of interest" description="Disordered" evidence="3">
    <location>
        <begin position="459"/>
        <end position="481"/>
    </location>
</feature>
<comment type="subcellular location">
    <subcellularLocation>
        <location evidence="2">Cell membrane</location>
        <topology evidence="2">Lipid-anchor</topology>
    </subcellularLocation>
</comment>
<feature type="signal peptide" evidence="2">
    <location>
        <begin position="1"/>
        <end position="17"/>
    </location>
</feature>
<protein>
    <submittedName>
        <fullName evidence="4">Efflux transporter outer membrane subunit</fullName>
    </submittedName>
</protein>
<evidence type="ECO:0000256" key="2">
    <source>
        <dbReference type="RuleBase" id="RU362097"/>
    </source>
</evidence>
<evidence type="ECO:0000256" key="3">
    <source>
        <dbReference type="SAM" id="MobiDB-lite"/>
    </source>
</evidence>
<evidence type="ECO:0000313" key="5">
    <source>
        <dbReference type="Proteomes" id="UP001549691"/>
    </source>
</evidence>
<dbReference type="Pfam" id="PF02321">
    <property type="entry name" value="OEP"/>
    <property type="match status" value="2"/>
</dbReference>
<dbReference type="NCBIfam" id="TIGR01845">
    <property type="entry name" value="outer_NodT"/>
    <property type="match status" value="1"/>
</dbReference>
<dbReference type="RefSeq" id="WP_354600446.1">
    <property type="nucleotide sequence ID" value="NZ_JBEWZI010000006.1"/>
</dbReference>
<sequence>MAMTGAAFMLAACVSMAPSYEVPVLPVASSYAESAAQALSQTASIGWREYFTDPDLQALIAAALDNNRDLRIAVLRVEEARATYGIQRSAQFPNINAQAGMDRSRTPADLNITRKPLLVSQYQVALGLASWEIDFWGRISSLKEAALENYLASDEARRAVSIALIAQVANGYLGLREMDERIALANQTTVSREDSLRIFTRRVEVGSSSRLELTQVQTLLTQAQGLRAQLQMTRATQVNALTLLVGTPIDMPAMQNQSNSPEILIELTPGLPSELLINRPDIVAAEHQLKASHANIGAARAAFFPRIALTGSLGTASAELSGLFASGSLAWSFSPSISLPIFDGGRNRNNLDLAEVRRDLAVANYEKTVQSAFRDVSDALAARHWLSEQVGIAQAALRAQTERARLSQLRYDNGASTFLEILDAQRELLVAEQQLVQTRRTLLSSRVSLYAALGGGLNAASSHSASDTPKSLEPARAKNTP</sequence>
<name>A0ABV2TJ87_9RHOO</name>
<reference evidence="4 5" key="1">
    <citation type="submission" date="2024-07" db="EMBL/GenBank/DDBJ databases">
        <title>Uliginosibacterium flavum JJ3220;KACC:17644.</title>
        <authorList>
            <person name="Kim M.K."/>
        </authorList>
    </citation>
    <scope>NUCLEOTIDE SEQUENCE [LARGE SCALE GENOMIC DNA]</scope>
    <source>
        <strain evidence="4 5">KACC:17644</strain>
    </source>
</reference>
<feature type="chain" id="PRO_5044973354" evidence="2">
    <location>
        <begin position="18"/>
        <end position="481"/>
    </location>
</feature>
<keyword evidence="2" id="KW-0472">Membrane</keyword>
<dbReference type="Proteomes" id="UP001549691">
    <property type="component" value="Unassembled WGS sequence"/>
</dbReference>
<comment type="caution">
    <text evidence="4">The sequence shown here is derived from an EMBL/GenBank/DDBJ whole genome shotgun (WGS) entry which is preliminary data.</text>
</comment>
<organism evidence="4 5">
    <name type="scientific">Uliginosibacterium flavum</name>
    <dbReference type="NCBI Taxonomy" id="1396831"/>
    <lineage>
        <taxon>Bacteria</taxon>
        <taxon>Pseudomonadati</taxon>
        <taxon>Pseudomonadota</taxon>
        <taxon>Betaproteobacteria</taxon>
        <taxon>Rhodocyclales</taxon>
        <taxon>Zoogloeaceae</taxon>
        <taxon>Uliginosibacterium</taxon>
    </lineage>
</organism>
<keyword evidence="2" id="KW-0564">Palmitate</keyword>
<dbReference type="PANTHER" id="PTHR30203:SF32">
    <property type="entry name" value="CATION EFFLUX SYSTEM PROTEIN CUSC"/>
    <property type="match status" value="1"/>
</dbReference>
<keyword evidence="2" id="KW-0449">Lipoprotein</keyword>
<comment type="similarity">
    <text evidence="1 2">Belongs to the outer membrane factor (OMF) (TC 1.B.17) family.</text>
</comment>
<dbReference type="PANTHER" id="PTHR30203">
    <property type="entry name" value="OUTER MEMBRANE CATION EFFLUX PROTEIN"/>
    <property type="match status" value="1"/>
</dbReference>
<gene>
    <name evidence="4" type="ORF">ABXR19_07275</name>
</gene>
<evidence type="ECO:0000313" key="4">
    <source>
        <dbReference type="EMBL" id="MET7013986.1"/>
    </source>
</evidence>
<dbReference type="InterPro" id="IPR003423">
    <property type="entry name" value="OMP_efflux"/>
</dbReference>
<evidence type="ECO:0000256" key="1">
    <source>
        <dbReference type="ARBA" id="ARBA00007613"/>
    </source>
</evidence>
<keyword evidence="2" id="KW-0812">Transmembrane</keyword>